<feature type="transmembrane region" description="Helical" evidence="1">
    <location>
        <begin position="325"/>
        <end position="346"/>
    </location>
</feature>
<keyword evidence="1" id="KW-1133">Transmembrane helix</keyword>
<keyword evidence="1" id="KW-0812">Transmembrane</keyword>
<evidence type="ECO:0000313" key="3">
    <source>
        <dbReference type="EMBL" id="KAG2382296.1"/>
    </source>
</evidence>
<feature type="transmembrane region" description="Helical" evidence="1">
    <location>
        <begin position="384"/>
        <end position="407"/>
    </location>
</feature>
<name>A0AA88KN85_NAELO</name>
<reference evidence="3 4" key="1">
    <citation type="journal article" date="2018" name="BMC Genomics">
        <title>The genome of Naegleria lovaniensis, the basis for a comparative approach to unravel pathogenicity factors of the human pathogenic amoeba N. fowleri.</title>
        <authorList>
            <person name="Liechti N."/>
            <person name="Schurch N."/>
            <person name="Bruggmann R."/>
            <person name="Wittwer M."/>
        </authorList>
    </citation>
    <scope>NUCLEOTIDE SEQUENCE [LARGE SCALE GENOMIC DNA]</scope>
    <source>
        <strain evidence="3 4">ATCC 30569</strain>
    </source>
</reference>
<gene>
    <name evidence="3" type="ORF">C9374_005498</name>
</gene>
<comment type="caution">
    <text evidence="3">The sequence shown here is derived from an EMBL/GenBank/DDBJ whole genome shotgun (WGS) entry which is preliminary data.</text>
</comment>
<organism evidence="3 4">
    <name type="scientific">Naegleria lovaniensis</name>
    <name type="common">Amoeba</name>
    <dbReference type="NCBI Taxonomy" id="51637"/>
    <lineage>
        <taxon>Eukaryota</taxon>
        <taxon>Discoba</taxon>
        <taxon>Heterolobosea</taxon>
        <taxon>Tetramitia</taxon>
        <taxon>Eutetramitia</taxon>
        <taxon>Vahlkampfiidae</taxon>
        <taxon>Naegleria</taxon>
    </lineage>
</organism>
<proteinExistence type="predicted"/>
<feature type="transmembrane region" description="Helical" evidence="1">
    <location>
        <begin position="419"/>
        <end position="443"/>
    </location>
</feature>
<keyword evidence="1" id="KW-0472">Membrane</keyword>
<keyword evidence="2" id="KW-0732">Signal</keyword>
<evidence type="ECO:0000256" key="2">
    <source>
        <dbReference type="SAM" id="SignalP"/>
    </source>
</evidence>
<keyword evidence="4" id="KW-1185">Reference proteome</keyword>
<accession>A0AA88KN85</accession>
<sequence>MSKLCRSERWFHILLFFSFLVLFTQTTSSTTSKLQVFSHEHFSSHHSESPSYSITTSDSSDIQSLDPILDTLSSVHTSSEVSVTNSVRYYYDRVIPTVIPFSNHFRWCGNYSEHMVPKSRIFYDSLTMQSIPNQFSCQNIYLANSFSIMVGAASKLMYGSHKKELIFSRLQPNRAVSDLCSRVQEWEEKLTLSCEKLFCDTNSTNLNRYITLQTQSATNILDWINYCRYCSTNWSGPRFELNSGKCKNQTFDFGIRKVLEQFPTHLKYCGYSEFGIPLITPNIGRYYSDYSGSLDYIYVCYCPEGDYFGFYCSFGNQDFILSNSMVYIAFTAHIITFIGVLLVVCLPKTVVSCKQRKFKKSFTISCVTTSELTSVIAYQEFNYFASGLGLVAVPLFIAIAIWMYIVISRMSDINVLQTSNVRFIIFASILSTFISLTFTVSALLDSPVSDPTNGVFIFVTHLLLVALMQGLALMEFDKSEFGDFYKCFKKIKLPKLKRKNALSVDESLSVEQQHHAMLLSTTLVEEQQNEKMTSTLDDSTILSITDHSNPSTHYVSFSRDHDD</sequence>
<feature type="transmembrane region" description="Helical" evidence="1">
    <location>
        <begin position="455"/>
        <end position="476"/>
    </location>
</feature>
<feature type="signal peptide" evidence="2">
    <location>
        <begin position="1"/>
        <end position="26"/>
    </location>
</feature>
<dbReference type="AlphaFoldDB" id="A0AA88KN85"/>
<dbReference type="GeneID" id="68097953"/>
<protein>
    <submittedName>
        <fullName evidence="3">Uncharacterized protein</fullName>
    </submittedName>
</protein>
<evidence type="ECO:0000256" key="1">
    <source>
        <dbReference type="SAM" id="Phobius"/>
    </source>
</evidence>
<evidence type="ECO:0000313" key="4">
    <source>
        <dbReference type="Proteomes" id="UP000816034"/>
    </source>
</evidence>
<feature type="chain" id="PRO_5041718443" evidence="2">
    <location>
        <begin position="27"/>
        <end position="563"/>
    </location>
</feature>
<dbReference type="Proteomes" id="UP000816034">
    <property type="component" value="Unassembled WGS sequence"/>
</dbReference>
<dbReference type="RefSeq" id="XP_044547975.1">
    <property type="nucleotide sequence ID" value="XM_044695254.1"/>
</dbReference>
<dbReference type="EMBL" id="PYSW02000024">
    <property type="protein sequence ID" value="KAG2382296.1"/>
    <property type="molecule type" value="Genomic_DNA"/>
</dbReference>